<organism evidence="3 4">
    <name type="scientific">Candidatus Accumulibacter aalborgensis</name>
    <dbReference type="NCBI Taxonomy" id="1860102"/>
    <lineage>
        <taxon>Bacteria</taxon>
        <taxon>Pseudomonadati</taxon>
        <taxon>Pseudomonadota</taxon>
        <taxon>Betaproteobacteria</taxon>
        <taxon>Candidatus Accumulibacter</taxon>
    </lineage>
</organism>
<evidence type="ECO:0000313" key="3">
    <source>
        <dbReference type="EMBL" id="SBT09698.1"/>
    </source>
</evidence>
<keyword evidence="1" id="KW-0547">Nucleotide-binding</keyword>
<dbReference type="SUPFAM" id="SSF56059">
    <property type="entry name" value="Glutathione synthetase ATP-binding domain-like"/>
    <property type="match status" value="1"/>
</dbReference>
<dbReference type="GO" id="GO:0005524">
    <property type="term" value="F:ATP binding"/>
    <property type="evidence" value="ECO:0007669"/>
    <property type="project" value="UniProtKB-UniRule"/>
</dbReference>
<proteinExistence type="predicted"/>
<keyword evidence="1" id="KW-0067">ATP-binding</keyword>
<sequence length="373" mass="40646">MRIVIRHADQPHWTSWNIALTGINAKPDNPGPGCAVARCLRQAEGFRGRIIGLAYGTLDAGLYLRESCDSGHLLPYPATGAAALLERLDEILQHDPVDALLPCLDAELPNFIAVEDELKRRGIRLVLPQRAQLRRRDKDSLPALCAAAGVATPDVQCLVDERFFDHCGGDGWDYPLLVKGVFYDAHVVYSASEARQRYRQLVATWGYPVLVQKFVLGEEVNLTALGDGSGAMIGEVMMKKQALTDKGKAWAGVTIDDPDLHAAGRRLFDALKWRGPLEIEMLRDQAGTLQLIEINPRFPAWIYLAHGVGRNLPAALLALMNGVKPSQLNLALPCPGTSFIRHAQETIVALDEIATLAMSGSTACPHVLASRAA</sequence>
<evidence type="ECO:0000256" key="1">
    <source>
        <dbReference type="PROSITE-ProRule" id="PRU00409"/>
    </source>
</evidence>
<dbReference type="STRING" id="1860102.ACCAA_760005"/>
<feature type="domain" description="ATP-grasp" evidence="2">
    <location>
        <begin position="142"/>
        <end position="321"/>
    </location>
</feature>
<reference evidence="3 4" key="1">
    <citation type="submission" date="2016-06" db="EMBL/GenBank/DDBJ databases">
        <authorList>
            <person name="Kjaerup R.B."/>
            <person name="Dalgaard T.S."/>
            <person name="Juul-Madsen H.R."/>
        </authorList>
    </citation>
    <scope>NUCLEOTIDE SEQUENCE [LARGE SCALE GENOMIC DNA]</scope>
    <source>
        <strain evidence="3">3</strain>
    </source>
</reference>
<name>A0A1A8Y060_9PROT</name>
<dbReference type="Gene3D" id="3.30.470.20">
    <property type="entry name" value="ATP-grasp fold, B domain"/>
    <property type="match status" value="1"/>
</dbReference>
<dbReference type="InterPro" id="IPR011761">
    <property type="entry name" value="ATP-grasp"/>
</dbReference>
<accession>A0A1A8Y060</accession>
<protein>
    <submittedName>
        <fullName evidence="3">Biotin carboxylase</fullName>
    </submittedName>
</protein>
<dbReference type="AlphaFoldDB" id="A0A1A8Y060"/>
<dbReference type="PROSITE" id="PS50975">
    <property type="entry name" value="ATP_GRASP"/>
    <property type="match status" value="1"/>
</dbReference>
<dbReference type="GO" id="GO:0046872">
    <property type="term" value="F:metal ion binding"/>
    <property type="evidence" value="ECO:0007669"/>
    <property type="project" value="InterPro"/>
</dbReference>
<dbReference type="Gene3D" id="3.40.50.20">
    <property type="match status" value="1"/>
</dbReference>
<dbReference type="Proteomes" id="UP000199169">
    <property type="component" value="Unassembled WGS sequence"/>
</dbReference>
<dbReference type="EMBL" id="FLQX01000156">
    <property type="protein sequence ID" value="SBT09698.1"/>
    <property type="molecule type" value="Genomic_DNA"/>
</dbReference>
<gene>
    <name evidence="3" type="ORF">ACCAA_760005</name>
</gene>
<evidence type="ECO:0000313" key="4">
    <source>
        <dbReference type="Proteomes" id="UP000199169"/>
    </source>
</evidence>
<keyword evidence="4" id="KW-1185">Reference proteome</keyword>
<evidence type="ECO:0000259" key="2">
    <source>
        <dbReference type="PROSITE" id="PS50975"/>
    </source>
</evidence>